<keyword evidence="8" id="KW-0732">Signal</keyword>
<keyword evidence="6" id="KW-0627">Porphyrin biosynthesis</keyword>
<dbReference type="PRINTS" id="PR00073">
    <property type="entry name" value="COPRGNOXDASE"/>
</dbReference>
<dbReference type="PANTHER" id="PTHR10755">
    <property type="entry name" value="COPROPORPHYRINOGEN III OXIDASE, MITOCHONDRIAL"/>
    <property type="match status" value="1"/>
</dbReference>
<evidence type="ECO:0000256" key="3">
    <source>
        <dbReference type="ARBA" id="ARBA00011738"/>
    </source>
</evidence>
<evidence type="ECO:0000256" key="8">
    <source>
        <dbReference type="SAM" id="SignalP"/>
    </source>
</evidence>
<dbReference type="EMBL" id="SDMP01000020">
    <property type="protein sequence ID" value="RYQ83143.1"/>
    <property type="molecule type" value="Genomic_DNA"/>
</dbReference>
<keyword evidence="5" id="KW-0560">Oxidoreductase</keyword>
<dbReference type="InterPro" id="IPR001260">
    <property type="entry name" value="Coprogen_oxidase_aer"/>
</dbReference>
<reference evidence="9 10" key="1">
    <citation type="submission" date="2019-01" db="EMBL/GenBank/DDBJ databases">
        <title>Sequencing of cultivated peanut Arachis hypogaea provides insights into genome evolution and oil improvement.</title>
        <authorList>
            <person name="Chen X."/>
        </authorList>
    </citation>
    <scope>NUCLEOTIDE SEQUENCE [LARGE SCALE GENOMIC DNA]</scope>
    <source>
        <strain evidence="10">cv. Fuhuasheng</strain>
        <tissue evidence="9">Leaves</tissue>
    </source>
</reference>
<comment type="pathway">
    <text evidence="1">Porphyrin-containing compound metabolism; protoporphyrin-IX biosynthesis; protoporphyrinogen-IX from coproporphyrinogen-III (O2 route): step 1/1.</text>
</comment>
<dbReference type="GO" id="GO:0009570">
    <property type="term" value="C:chloroplast stroma"/>
    <property type="evidence" value="ECO:0007669"/>
    <property type="project" value="TreeGrafter"/>
</dbReference>
<dbReference type="Proteomes" id="UP000289738">
    <property type="component" value="Chromosome B10"/>
</dbReference>
<sequence length="201" mass="22396">MALNNPFFFLLLFCKDPVCTALEAADGRANFKDDVWSRPSGDGGISRVLQDGAIWEKAGVNVSVVYDIMPPEAYRAAKAAASPDQKPGPIPFFAAGISSVSVSSIQFFSISDGMGNDINLFQVGEANIQERLDRAVAIINWKEAFLERVVKYFQRYRSDHCPILINVHGESLKRKRPYIFRFEECGLETLNAKRLSKEDGL</sequence>
<organism evidence="9 10">
    <name type="scientific">Arachis hypogaea</name>
    <name type="common">Peanut</name>
    <dbReference type="NCBI Taxonomy" id="3818"/>
    <lineage>
        <taxon>Eukaryota</taxon>
        <taxon>Viridiplantae</taxon>
        <taxon>Streptophyta</taxon>
        <taxon>Embryophyta</taxon>
        <taxon>Tracheophyta</taxon>
        <taxon>Spermatophyta</taxon>
        <taxon>Magnoliopsida</taxon>
        <taxon>eudicotyledons</taxon>
        <taxon>Gunneridae</taxon>
        <taxon>Pentapetalae</taxon>
        <taxon>rosids</taxon>
        <taxon>fabids</taxon>
        <taxon>Fabales</taxon>
        <taxon>Fabaceae</taxon>
        <taxon>Papilionoideae</taxon>
        <taxon>50 kb inversion clade</taxon>
        <taxon>dalbergioids sensu lato</taxon>
        <taxon>Dalbergieae</taxon>
        <taxon>Pterocarpus clade</taxon>
        <taxon>Arachis</taxon>
    </lineage>
</organism>
<evidence type="ECO:0000313" key="9">
    <source>
        <dbReference type="EMBL" id="RYQ83143.1"/>
    </source>
</evidence>
<proteinExistence type="inferred from homology"/>
<comment type="similarity">
    <text evidence="2">Belongs to the aerobic coproporphyrinogen-III oxidase family.</text>
</comment>
<dbReference type="Gene3D" id="3.40.1500.10">
    <property type="entry name" value="Coproporphyrinogen III oxidase, aerobic"/>
    <property type="match status" value="1"/>
</dbReference>
<dbReference type="PANTHER" id="PTHR10755:SF0">
    <property type="entry name" value="OXYGEN-DEPENDENT COPROPORPHYRINOGEN-III OXIDASE, MITOCHONDRIAL"/>
    <property type="match status" value="1"/>
</dbReference>
<dbReference type="Pfam" id="PF01218">
    <property type="entry name" value="Coprogen_oxidas"/>
    <property type="match status" value="1"/>
</dbReference>
<gene>
    <name evidence="9" type="ORF">Ahy_B10g101764</name>
</gene>
<accession>A0A444X0K3</accession>
<keyword evidence="10" id="KW-1185">Reference proteome</keyword>
<dbReference type="AlphaFoldDB" id="A0A444X0K3"/>
<dbReference type="GO" id="GO:0004109">
    <property type="term" value="F:coproporphyrinogen oxidase activity"/>
    <property type="evidence" value="ECO:0007669"/>
    <property type="project" value="UniProtKB-EC"/>
</dbReference>
<feature type="chain" id="PRO_5019392687" description="coproporphyrinogen oxidase" evidence="8">
    <location>
        <begin position="22"/>
        <end position="201"/>
    </location>
</feature>
<protein>
    <recommendedName>
        <fullName evidence="4">coproporphyrinogen oxidase</fullName>
        <ecNumber evidence="4">1.3.3.3</ecNumber>
    </recommendedName>
</protein>
<evidence type="ECO:0000256" key="5">
    <source>
        <dbReference type="ARBA" id="ARBA00023002"/>
    </source>
</evidence>
<dbReference type="InterPro" id="IPR036406">
    <property type="entry name" value="Coprogen_oxidase_aer_sf"/>
</dbReference>
<evidence type="ECO:0000313" key="10">
    <source>
        <dbReference type="Proteomes" id="UP000289738"/>
    </source>
</evidence>
<evidence type="ECO:0000256" key="6">
    <source>
        <dbReference type="ARBA" id="ARBA00023244"/>
    </source>
</evidence>
<evidence type="ECO:0000256" key="1">
    <source>
        <dbReference type="ARBA" id="ARBA00005168"/>
    </source>
</evidence>
<comment type="caution">
    <text evidence="9">The sequence shown here is derived from an EMBL/GenBank/DDBJ whole genome shotgun (WGS) entry which is preliminary data.</text>
</comment>
<dbReference type="GO" id="GO:0006782">
    <property type="term" value="P:protoporphyrinogen IX biosynthetic process"/>
    <property type="evidence" value="ECO:0007669"/>
    <property type="project" value="UniProtKB-UniPathway"/>
</dbReference>
<comment type="subunit">
    <text evidence="3">Homodimer.</text>
</comment>
<name>A0A444X0K3_ARAHY</name>
<dbReference type="UniPathway" id="UPA00251">
    <property type="reaction ID" value="UER00322"/>
</dbReference>
<comment type="catalytic activity">
    <reaction evidence="7">
        <text>coproporphyrinogen III + O2 + 2 H(+) = protoporphyrinogen IX + 2 CO2 + 2 H2O</text>
        <dbReference type="Rhea" id="RHEA:18257"/>
        <dbReference type="ChEBI" id="CHEBI:15377"/>
        <dbReference type="ChEBI" id="CHEBI:15378"/>
        <dbReference type="ChEBI" id="CHEBI:15379"/>
        <dbReference type="ChEBI" id="CHEBI:16526"/>
        <dbReference type="ChEBI" id="CHEBI:57307"/>
        <dbReference type="ChEBI" id="CHEBI:57309"/>
        <dbReference type="EC" id="1.3.3.3"/>
    </reaction>
</comment>
<dbReference type="EC" id="1.3.3.3" evidence="4"/>
<evidence type="ECO:0000256" key="2">
    <source>
        <dbReference type="ARBA" id="ARBA00010644"/>
    </source>
</evidence>
<evidence type="ECO:0000256" key="7">
    <source>
        <dbReference type="ARBA" id="ARBA00049102"/>
    </source>
</evidence>
<evidence type="ECO:0000256" key="4">
    <source>
        <dbReference type="ARBA" id="ARBA00012869"/>
    </source>
</evidence>
<dbReference type="STRING" id="3818.A0A444X0K3"/>
<dbReference type="SUPFAM" id="SSF102886">
    <property type="entry name" value="Coproporphyrinogen III oxidase"/>
    <property type="match status" value="1"/>
</dbReference>
<feature type="signal peptide" evidence="8">
    <location>
        <begin position="1"/>
        <end position="21"/>
    </location>
</feature>